<reference evidence="1 2" key="1">
    <citation type="submission" date="2010-10" db="EMBL/GenBank/DDBJ databases">
        <authorList>
            <consortium name="The Broad Institute Genome Sequencing Platform"/>
            <person name="Ward D."/>
            <person name="Earl A."/>
            <person name="Feldgarden M."/>
            <person name="Young S.K."/>
            <person name="Gargeya S."/>
            <person name="Zeng Q."/>
            <person name="Alvarado L."/>
            <person name="Berlin A."/>
            <person name="Bochicchio J."/>
            <person name="Chapman S.B."/>
            <person name="Chen Z."/>
            <person name="Freedman E."/>
            <person name="Gellesch M."/>
            <person name="Goldberg J."/>
            <person name="Griggs A."/>
            <person name="Gujja S."/>
            <person name="Heilman E."/>
            <person name="Heiman D."/>
            <person name="Howarth C."/>
            <person name="Mehta T."/>
            <person name="Neiman D."/>
            <person name="Pearson M."/>
            <person name="Roberts A."/>
            <person name="Saif S."/>
            <person name="Shea T."/>
            <person name="Shenoy N."/>
            <person name="Sisk P."/>
            <person name="Stolte C."/>
            <person name="Sykes S."/>
            <person name="White J."/>
            <person name="Yandava C."/>
            <person name="Allen-Vercoe E."/>
            <person name="Sibley C."/>
            <person name="Ambrose C.E."/>
            <person name="Strauss J."/>
            <person name="Daigneault M."/>
            <person name="Haas B."/>
            <person name="Nusbaum C."/>
            <person name="Birren B."/>
        </authorList>
    </citation>
    <scope>NUCLEOTIDE SEQUENCE [LARGE SCALE GENOMIC DNA]</scope>
    <source>
        <strain evidence="1 2">3_1_6</strain>
    </source>
</reference>
<organism evidence="1 2">
    <name type="scientific">Bilophila wadsworthia (strain 3_1_6)</name>
    <dbReference type="NCBI Taxonomy" id="563192"/>
    <lineage>
        <taxon>Bacteria</taxon>
        <taxon>Pseudomonadati</taxon>
        <taxon>Thermodesulfobacteriota</taxon>
        <taxon>Desulfovibrionia</taxon>
        <taxon>Desulfovibrionales</taxon>
        <taxon>Desulfovibrionaceae</taxon>
        <taxon>Bilophila</taxon>
    </lineage>
</organism>
<name>E5Y6D4_BILW3</name>
<gene>
    <name evidence="1" type="ORF">HMPREF0179_01747</name>
</gene>
<reference evidence="1 2" key="2">
    <citation type="submission" date="2013-04" db="EMBL/GenBank/DDBJ databases">
        <title>The Genome Sequence of Bilophila wadsworthia 3_1_6.</title>
        <authorList>
            <consortium name="The Broad Institute Genomics Platform"/>
            <person name="Earl A."/>
            <person name="Ward D."/>
            <person name="Feldgarden M."/>
            <person name="Gevers D."/>
            <person name="Sibley C."/>
            <person name="Strauss J."/>
            <person name="Allen-Vercoe E."/>
            <person name="Walker B."/>
            <person name="Young S."/>
            <person name="Zeng Q."/>
            <person name="Gargeya S."/>
            <person name="Fitzgerald M."/>
            <person name="Haas B."/>
            <person name="Abouelleil A."/>
            <person name="Allen A.W."/>
            <person name="Alvarado L."/>
            <person name="Arachchi H.M."/>
            <person name="Berlin A.M."/>
            <person name="Chapman S.B."/>
            <person name="Gainer-Dewar J."/>
            <person name="Goldberg J."/>
            <person name="Griggs A."/>
            <person name="Gujja S."/>
            <person name="Hansen M."/>
            <person name="Howarth C."/>
            <person name="Imamovic A."/>
            <person name="Ireland A."/>
            <person name="Larimer J."/>
            <person name="McCowan C."/>
            <person name="Murphy C."/>
            <person name="Pearson M."/>
            <person name="Poon T.W."/>
            <person name="Priest M."/>
            <person name="Roberts A."/>
            <person name="Saif S."/>
            <person name="Shea T."/>
            <person name="Sisk P."/>
            <person name="Sykes S."/>
            <person name="Wortman J."/>
            <person name="Nusbaum C."/>
            <person name="Birren B."/>
        </authorList>
    </citation>
    <scope>NUCLEOTIDE SEQUENCE [LARGE SCALE GENOMIC DNA]</scope>
    <source>
        <strain evidence="1 2">3_1_6</strain>
    </source>
</reference>
<keyword evidence="2" id="KW-1185">Reference proteome</keyword>
<protein>
    <submittedName>
        <fullName evidence="1">Uncharacterized protein</fullName>
    </submittedName>
</protein>
<dbReference type="Proteomes" id="UP000006034">
    <property type="component" value="Unassembled WGS sequence"/>
</dbReference>
<dbReference type="STRING" id="563192.HMPREF0179_01747"/>
<dbReference type="AlphaFoldDB" id="E5Y6D4"/>
<evidence type="ECO:0000313" key="2">
    <source>
        <dbReference type="Proteomes" id="UP000006034"/>
    </source>
</evidence>
<sequence length="99" mass="10835">MRGDMPCRRSFAFWKRWHPSGLHSARMPNAAALPLLVMLCLPLLCGCSAASSADSRTIPLSPILTSLRPVTLDGIEGAWMDWRDAQALAAWIDGVETAR</sequence>
<dbReference type="HOGENOM" id="CLU_2314722_0_0_7"/>
<accession>E5Y6D4</accession>
<comment type="caution">
    <text evidence="1">The sequence shown here is derived from an EMBL/GenBank/DDBJ whole genome shotgun (WGS) entry which is preliminary data.</text>
</comment>
<evidence type="ECO:0000313" key="1">
    <source>
        <dbReference type="EMBL" id="EFV44406.2"/>
    </source>
</evidence>
<dbReference type="EMBL" id="ADCP02000003">
    <property type="protein sequence ID" value="EFV44406.2"/>
    <property type="molecule type" value="Genomic_DNA"/>
</dbReference>
<proteinExistence type="predicted"/>